<evidence type="ECO:0000313" key="8">
    <source>
        <dbReference type="Proteomes" id="UP001597045"/>
    </source>
</evidence>
<dbReference type="Pfam" id="PF01095">
    <property type="entry name" value="Pectinesterase"/>
    <property type="match status" value="1"/>
</dbReference>
<gene>
    <name evidence="7" type="ORF">ACFQ1S_00835</name>
</gene>
<dbReference type="InterPro" id="IPR000070">
    <property type="entry name" value="Pectinesterase_cat"/>
</dbReference>
<dbReference type="InterPro" id="IPR033131">
    <property type="entry name" value="Pectinesterase_Asp_AS"/>
</dbReference>
<dbReference type="InterPro" id="IPR011050">
    <property type="entry name" value="Pectin_lyase_fold/virulence"/>
</dbReference>
<evidence type="ECO:0000256" key="5">
    <source>
        <dbReference type="RuleBase" id="RU000589"/>
    </source>
</evidence>
<dbReference type="EC" id="3.1.1.11" evidence="5"/>
<evidence type="ECO:0000256" key="2">
    <source>
        <dbReference type="ARBA" id="ARBA00022801"/>
    </source>
</evidence>
<comment type="catalytic activity">
    <reaction evidence="5">
        <text>[(1-&gt;4)-alpha-D-galacturonosyl methyl ester](n) + n H2O = [(1-&gt;4)-alpha-D-galacturonosyl](n) + n methanol + n H(+)</text>
        <dbReference type="Rhea" id="RHEA:22380"/>
        <dbReference type="Rhea" id="RHEA-COMP:14570"/>
        <dbReference type="Rhea" id="RHEA-COMP:14573"/>
        <dbReference type="ChEBI" id="CHEBI:15377"/>
        <dbReference type="ChEBI" id="CHEBI:15378"/>
        <dbReference type="ChEBI" id="CHEBI:17790"/>
        <dbReference type="ChEBI" id="CHEBI:140522"/>
        <dbReference type="ChEBI" id="CHEBI:140523"/>
        <dbReference type="EC" id="3.1.1.11"/>
    </reaction>
</comment>
<proteinExistence type="inferred from homology"/>
<evidence type="ECO:0000313" key="7">
    <source>
        <dbReference type="EMBL" id="MFD1044242.1"/>
    </source>
</evidence>
<keyword evidence="8" id="KW-1185">Reference proteome</keyword>
<feature type="domain" description="Pectinesterase catalytic" evidence="6">
    <location>
        <begin position="22"/>
        <end position="246"/>
    </location>
</feature>
<dbReference type="SUPFAM" id="SSF51126">
    <property type="entry name" value="Pectin lyase-like"/>
    <property type="match status" value="1"/>
</dbReference>
<dbReference type="InterPro" id="IPR012334">
    <property type="entry name" value="Pectin_lyas_fold"/>
</dbReference>
<feature type="active site" evidence="4">
    <location>
        <position position="109"/>
    </location>
</feature>
<dbReference type="PANTHER" id="PTHR31321">
    <property type="entry name" value="ACYL-COA THIOESTER HYDROLASE YBHC-RELATED"/>
    <property type="match status" value="1"/>
</dbReference>
<name>A0ABW3M2Y0_9PSEU</name>
<organism evidence="7 8">
    <name type="scientific">Kibdelosporangium lantanae</name>
    <dbReference type="NCBI Taxonomy" id="1497396"/>
    <lineage>
        <taxon>Bacteria</taxon>
        <taxon>Bacillati</taxon>
        <taxon>Actinomycetota</taxon>
        <taxon>Actinomycetes</taxon>
        <taxon>Pseudonocardiales</taxon>
        <taxon>Pseudonocardiaceae</taxon>
        <taxon>Kibdelosporangium</taxon>
    </lineage>
</organism>
<keyword evidence="3 5" id="KW-0063">Aspartyl esterase</keyword>
<reference evidence="8" key="1">
    <citation type="journal article" date="2019" name="Int. J. Syst. Evol. Microbiol.">
        <title>The Global Catalogue of Microorganisms (GCM) 10K type strain sequencing project: providing services to taxonomists for standard genome sequencing and annotation.</title>
        <authorList>
            <consortium name="The Broad Institute Genomics Platform"/>
            <consortium name="The Broad Institute Genome Sequencing Center for Infectious Disease"/>
            <person name="Wu L."/>
            <person name="Ma J."/>
        </authorList>
    </citation>
    <scope>NUCLEOTIDE SEQUENCE [LARGE SCALE GENOMIC DNA]</scope>
    <source>
        <strain evidence="8">JCM 31486</strain>
    </source>
</reference>
<dbReference type="EMBL" id="JBHTIS010000017">
    <property type="protein sequence ID" value="MFD1044242.1"/>
    <property type="molecule type" value="Genomic_DNA"/>
</dbReference>
<sequence>ADVVIDFDNASGTPKPGGGTYGTSGSATVAITANDFTARDLTFSNSFNRTAHPEIKDTQAVAVKATGDRALFDNVRFLGHQDTLLADTPATTTRSRQYYRDCYIAGDVDFIFGRATAVFDHTTIDALNRGSNPNGYLTAASTQRSNPYGFLIISSTVTSSAASRSEYLGRPWHPGGDVNAIAQVVFRNTYLPAAIKTTPWTDMSGFSWRDARLREYQNTGPGAGTGTDRPQLTAAEAATYTVANYLGDWRP</sequence>
<dbReference type="Gene3D" id="2.160.20.10">
    <property type="entry name" value="Single-stranded right-handed beta-helix, Pectin lyase-like"/>
    <property type="match status" value="1"/>
</dbReference>
<protein>
    <recommendedName>
        <fullName evidence="5">Pectinesterase</fullName>
        <ecNumber evidence="5">3.1.1.11</ecNumber>
    </recommendedName>
</protein>
<evidence type="ECO:0000256" key="1">
    <source>
        <dbReference type="ARBA" id="ARBA00008891"/>
    </source>
</evidence>
<evidence type="ECO:0000259" key="6">
    <source>
        <dbReference type="Pfam" id="PF01095"/>
    </source>
</evidence>
<accession>A0ABW3M2Y0</accession>
<comment type="pathway">
    <text evidence="5">Glycan metabolism; pectin degradation; 2-dehydro-3-deoxy-D-gluconate from pectin: step 1/5.</text>
</comment>
<feature type="non-terminal residue" evidence="7">
    <location>
        <position position="1"/>
    </location>
</feature>
<dbReference type="PANTHER" id="PTHR31321:SF57">
    <property type="entry name" value="PECTINESTERASE 53-RELATED"/>
    <property type="match status" value="1"/>
</dbReference>
<dbReference type="Proteomes" id="UP001597045">
    <property type="component" value="Unassembled WGS sequence"/>
</dbReference>
<dbReference type="PROSITE" id="PS00503">
    <property type="entry name" value="PECTINESTERASE_2"/>
    <property type="match status" value="1"/>
</dbReference>
<evidence type="ECO:0000256" key="4">
    <source>
        <dbReference type="PROSITE-ProRule" id="PRU10040"/>
    </source>
</evidence>
<evidence type="ECO:0000256" key="3">
    <source>
        <dbReference type="ARBA" id="ARBA00023085"/>
    </source>
</evidence>
<comment type="caution">
    <text evidence="7">The sequence shown here is derived from an EMBL/GenBank/DDBJ whole genome shotgun (WGS) entry which is preliminary data.</text>
</comment>
<keyword evidence="2 5" id="KW-0378">Hydrolase</keyword>
<comment type="similarity">
    <text evidence="1">Belongs to the pectinesterase family.</text>
</comment>